<organism evidence="1">
    <name type="scientific">Arundo donax</name>
    <name type="common">Giant reed</name>
    <name type="synonym">Donax arundinaceus</name>
    <dbReference type="NCBI Taxonomy" id="35708"/>
    <lineage>
        <taxon>Eukaryota</taxon>
        <taxon>Viridiplantae</taxon>
        <taxon>Streptophyta</taxon>
        <taxon>Embryophyta</taxon>
        <taxon>Tracheophyta</taxon>
        <taxon>Spermatophyta</taxon>
        <taxon>Magnoliopsida</taxon>
        <taxon>Liliopsida</taxon>
        <taxon>Poales</taxon>
        <taxon>Poaceae</taxon>
        <taxon>PACMAD clade</taxon>
        <taxon>Arundinoideae</taxon>
        <taxon>Arundineae</taxon>
        <taxon>Arundo</taxon>
    </lineage>
</organism>
<dbReference type="InterPro" id="IPR036047">
    <property type="entry name" value="F-box-like_dom_sf"/>
</dbReference>
<accession>A0A0A9DPL6</accession>
<protein>
    <recommendedName>
        <fullName evidence="2">F-box domain-containing protein</fullName>
    </recommendedName>
</protein>
<sequence length="414" mass="46632">MASPAPPISDHQARQPLSAFTDELLEEIFLRLPTPTDLARASTACASFGRIITDRSFLRRFRALYQPPLLGFIADGFHAAEAPHPSAPLARALADAADFSYSFVPDGKWSTPRYVRDVRHGRVLLECLPDYDLDYDFYDVIFLRDLELAVCDPLSRRYRLLPPVPDELTAQHERLVDFGVFLAPTGDNDEETSFRVICTAWNETKLFAFVFSSVTAQWSIAASPSWSSLGTGLPSKHHGFIYFDYARGCFYFTVPWRDKLVVLNAFKMEFSCIKNVPSGYLTWGTDQSRIVVGEDGTPVMLFLGGQNEGGSLDQLHIAKLNDELSDQWQLDNTIPLPRQYTYYTLGGAEGLLFLRGSLNDQNSVHSSVGFPNEEYFSFDVKTSELKKICGMMRHFFFNVDPYFGFPPSLSEPSI</sequence>
<evidence type="ECO:0008006" key="2">
    <source>
        <dbReference type="Google" id="ProtNLM"/>
    </source>
</evidence>
<name>A0A0A9DPL6_ARUDO</name>
<reference evidence="1" key="2">
    <citation type="journal article" date="2015" name="Data Brief">
        <title>Shoot transcriptome of the giant reed, Arundo donax.</title>
        <authorList>
            <person name="Barrero R.A."/>
            <person name="Guerrero F.D."/>
            <person name="Moolhuijzen P."/>
            <person name="Goolsby J.A."/>
            <person name="Tidwell J."/>
            <person name="Bellgard S.E."/>
            <person name="Bellgard M.I."/>
        </authorList>
    </citation>
    <scope>NUCLEOTIDE SEQUENCE</scope>
    <source>
        <tissue evidence="1">Shoot tissue taken approximately 20 cm above the soil surface</tissue>
    </source>
</reference>
<reference evidence="1" key="1">
    <citation type="submission" date="2014-09" db="EMBL/GenBank/DDBJ databases">
        <authorList>
            <person name="Magalhaes I.L.F."/>
            <person name="Oliveira U."/>
            <person name="Santos F.R."/>
            <person name="Vidigal T.H.D.A."/>
            <person name="Brescovit A.D."/>
            <person name="Santos A.J."/>
        </authorList>
    </citation>
    <scope>NUCLEOTIDE SEQUENCE</scope>
    <source>
        <tissue evidence="1">Shoot tissue taken approximately 20 cm above the soil surface</tissue>
    </source>
</reference>
<evidence type="ECO:0000313" key="1">
    <source>
        <dbReference type="EMBL" id="JAD88593.1"/>
    </source>
</evidence>
<dbReference type="SUPFAM" id="SSF81383">
    <property type="entry name" value="F-box domain"/>
    <property type="match status" value="1"/>
</dbReference>
<dbReference type="PANTHER" id="PTHR31264">
    <property type="entry name" value="OS07G0554500 PROTEIN-RELATED"/>
    <property type="match status" value="1"/>
</dbReference>
<dbReference type="EMBL" id="GBRH01209302">
    <property type="protein sequence ID" value="JAD88593.1"/>
    <property type="molecule type" value="Transcribed_RNA"/>
</dbReference>
<dbReference type="AlphaFoldDB" id="A0A0A9DPL6"/>
<proteinExistence type="predicted"/>
<dbReference type="PANTHER" id="PTHR31264:SF11">
    <property type="entry name" value="OS07G0555100 PROTEIN"/>
    <property type="match status" value="1"/>
</dbReference>